<proteinExistence type="predicted"/>
<feature type="chain" id="PRO_5045241101" description="Pheromone" evidence="1">
    <location>
        <begin position="21"/>
        <end position="69"/>
    </location>
</feature>
<accession>A0ABR2UHB2</accession>
<keyword evidence="3" id="KW-1185">Reference proteome</keyword>
<sequence length="69" mass="7403">MQISTVVSIALLGLINFVTASPTPTTALDERGNVICQVIPTLVVDAGDVAEEQLMAEVAIMLYFWSSTF</sequence>
<comment type="caution">
    <text evidence="2">The sequence shown here is derived from an EMBL/GenBank/DDBJ whole genome shotgun (WGS) entry which is preliminary data.</text>
</comment>
<evidence type="ECO:0000313" key="3">
    <source>
        <dbReference type="Proteomes" id="UP001408356"/>
    </source>
</evidence>
<protein>
    <recommendedName>
        <fullName evidence="4">Pheromone</fullName>
    </recommendedName>
</protein>
<dbReference type="Proteomes" id="UP001408356">
    <property type="component" value="Unassembled WGS sequence"/>
</dbReference>
<dbReference type="EMBL" id="JARVKF010000431">
    <property type="protein sequence ID" value="KAK9414018.1"/>
    <property type="molecule type" value="Genomic_DNA"/>
</dbReference>
<feature type="signal peptide" evidence="1">
    <location>
        <begin position="1"/>
        <end position="20"/>
    </location>
</feature>
<evidence type="ECO:0008006" key="4">
    <source>
        <dbReference type="Google" id="ProtNLM"/>
    </source>
</evidence>
<gene>
    <name evidence="2" type="ORF">SUNI508_11470</name>
</gene>
<evidence type="ECO:0000256" key="1">
    <source>
        <dbReference type="SAM" id="SignalP"/>
    </source>
</evidence>
<reference evidence="2 3" key="1">
    <citation type="journal article" date="2024" name="J. Plant Pathol.">
        <title>Sequence and assembly of the genome of Seiridium unicorne, isolate CBS 538.82, causal agent of cypress canker disease.</title>
        <authorList>
            <person name="Scali E."/>
            <person name="Rocca G.D."/>
            <person name="Danti R."/>
            <person name="Garbelotto M."/>
            <person name="Barberini S."/>
            <person name="Baroncelli R."/>
            <person name="Emiliani G."/>
        </authorList>
    </citation>
    <scope>NUCLEOTIDE SEQUENCE [LARGE SCALE GENOMIC DNA]</scope>
    <source>
        <strain evidence="2 3">BM-138-508</strain>
    </source>
</reference>
<name>A0ABR2UHB2_9PEZI</name>
<evidence type="ECO:0000313" key="2">
    <source>
        <dbReference type="EMBL" id="KAK9414018.1"/>
    </source>
</evidence>
<keyword evidence="1" id="KW-0732">Signal</keyword>
<organism evidence="2 3">
    <name type="scientific">Seiridium unicorne</name>
    <dbReference type="NCBI Taxonomy" id="138068"/>
    <lineage>
        <taxon>Eukaryota</taxon>
        <taxon>Fungi</taxon>
        <taxon>Dikarya</taxon>
        <taxon>Ascomycota</taxon>
        <taxon>Pezizomycotina</taxon>
        <taxon>Sordariomycetes</taxon>
        <taxon>Xylariomycetidae</taxon>
        <taxon>Amphisphaeriales</taxon>
        <taxon>Sporocadaceae</taxon>
        <taxon>Seiridium</taxon>
    </lineage>
</organism>